<sequence length="870" mass="95091">MTAGWALFGKRPGSSDDYGVLTSSREPFTPAGFTRILRRYAVGTPPAHRSGEDALPWVTISWVGEAPDRYLGMAIQDWSDHRDGAGRPVAFTKYVCIPYKEVAEAPVSYTALYRALLRVELPMDGPDHDRITLNAPEYAPSELARDIDRFGRTTVMRTAALLLDGRADVLHAGDASLADRLAFLDAVAALLPYGYRADFTAATWATGAADKIRFAFTRRARDGAREVSWRGAAEPGRLSATAENYLRKLADLLARGRDLPWLVAYLADDIDPRDFNDPGHALQRLADLEWPRELAESMQRGVPGMASDVRRLLRGTRLQELPAADQARALCYVLREGDPDDLQLAELRWDQLVATASTEMTEALSDGAANLLWRDEPDGRVSRYVRFAAQRRFADEFLAGLIRHAKTDRSPGTAAAGRKMAAELLRDHVNPMDSAWGRSRVLGELGQDAPLAAALLASENAGRERVKAWVAWLHPVFPDFLAPYRELLGDREVNGTALRKLADAEPEWVMGLLHVAGRLGKLEPVLPGILRWACEYDEMDTRAHALLTGALMSMRTEEAGGQGAIDALLLLLGMAPRFLPDASGRADSAVYQNGFVWTWTRGATPTKGRTLIRGLTTALRQRPWEGSPDRADAVINLARALLDHGSGHDWSPLATVLATDPPEPELVSRPAYGELRRLLAPYDTARAGAAAPTVQDEYRAPASAPAIPANAPALSPNASPAELADFYVKIALESSWSSAATALEALTQRGRWLNAAEAYELMELVQYAVAHRYDRQQADRQVCELAKAVVGGALGPGTAAEFRDALADAASQEAAHQAELLEIAGLDVPGQASWEMPPQSRTRLEERVTPVLDRVLKQGRGGRFGWVRRG</sequence>
<evidence type="ECO:0000313" key="2">
    <source>
        <dbReference type="Proteomes" id="UP001596380"/>
    </source>
</evidence>
<keyword evidence="2" id="KW-1185">Reference proteome</keyword>
<dbReference type="Proteomes" id="UP001596380">
    <property type="component" value="Unassembled WGS sequence"/>
</dbReference>
<dbReference type="EMBL" id="JBHSXS010000004">
    <property type="protein sequence ID" value="MFC6880234.1"/>
    <property type="molecule type" value="Genomic_DNA"/>
</dbReference>
<proteinExistence type="predicted"/>
<protein>
    <submittedName>
        <fullName evidence="1">Uncharacterized protein</fullName>
    </submittedName>
</protein>
<organism evidence="1 2">
    <name type="scientific">Actinomadura yumaensis</name>
    <dbReference type="NCBI Taxonomy" id="111807"/>
    <lineage>
        <taxon>Bacteria</taxon>
        <taxon>Bacillati</taxon>
        <taxon>Actinomycetota</taxon>
        <taxon>Actinomycetes</taxon>
        <taxon>Streptosporangiales</taxon>
        <taxon>Thermomonosporaceae</taxon>
        <taxon>Actinomadura</taxon>
    </lineage>
</organism>
<reference evidence="2" key="1">
    <citation type="journal article" date="2019" name="Int. J. Syst. Evol. Microbiol.">
        <title>The Global Catalogue of Microorganisms (GCM) 10K type strain sequencing project: providing services to taxonomists for standard genome sequencing and annotation.</title>
        <authorList>
            <consortium name="The Broad Institute Genomics Platform"/>
            <consortium name="The Broad Institute Genome Sequencing Center for Infectious Disease"/>
            <person name="Wu L."/>
            <person name="Ma J."/>
        </authorList>
    </citation>
    <scope>NUCLEOTIDE SEQUENCE [LARGE SCALE GENOMIC DNA]</scope>
    <source>
        <strain evidence="2">JCM 3369</strain>
    </source>
</reference>
<evidence type="ECO:0000313" key="1">
    <source>
        <dbReference type="EMBL" id="MFC6880234.1"/>
    </source>
</evidence>
<accession>A0ABW2CEW9</accession>
<gene>
    <name evidence="1" type="ORF">ACFQKB_10710</name>
</gene>
<comment type="caution">
    <text evidence="1">The sequence shown here is derived from an EMBL/GenBank/DDBJ whole genome shotgun (WGS) entry which is preliminary data.</text>
</comment>
<dbReference type="RefSeq" id="WP_160820716.1">
    <property type="nucleotide sequence ID" value="NZ_JBHSXS010000004.1"/>
</dbReference>
<name>A0ABW2CEW9_9ACTN</name>